<evidence type="ECO:0000256" key="9">
    <source>
        <dbReference type="SAM" id="Phobius"/>
    </source>
</evidence>
<evidence type="ECO:0000313" key="12">
    <source>
        <dbReference type="Proteomes" id="UP001258994"/>
    </source>
</evidence>
<name>A0ABY9TWI2_9GAMM</name>
<feature type="transmembrane region" description="Helical" evidence="9">
    <location>
        <begin position="239"/>
        <end position="260"/>
    </location>
</feature>
<feature type="transmembrane region" description="Helical" evidence="9">
    <location>
        <begin position="394"/>
        <end position="416"/>
    </location>
</feature>
<reference evidence="12" key="1">
    <citation type="submission" date="2023-09" db="EMBL/GenBank/DDBJ databases">
        <authorList>
            <person name="Li S."/>
            <person name="Li X."/>
            <person name="Zhang C."/>
            <person name="Zhao Z."/>
        </authorList>
    </citation>
    <scope>NUCLEOTIDE SEQUENCE [LARGE SCALE GENOMIC DNA]</scope>
    <source>
        <strain evidence="12">SQ149</strain>
    </source>
</reference>
<dbReference type="InterPro" id="IPR018313">
    <property type="entry name" value="SBP_3_CS"/>
</dbReference>
<feature type="transmembrane region" description="Helical" evidence="9">
    <location>
        <begin position="359"/>
        <end position="382"/>
    </location>
</feature>
<evidence type="ECO:0000313" key="11">
    <source>
        <dbReference type="EMBL" id="WNC73162.1"/>
    </source>
</evidence>
<feature type="transmembrane region" description="Helical" evidence="9">
    <location>
        <begin position="32"/>
        <end position="52"/>
    </location>
</feature>
<organism evidence="11 12">
    <name type="scientific">Thalassotalea psychrophila</name>
    <dbReference type="NCBI Taxonomy" id="3065647"/>
    <lineage>
        <taxon>Bacteria</taxon>
        <taxon>Pseudomonadati</taxon>
        <taxon>Pseudomonadota</taxon>
        <taxon>Gammaproteobacteria</taxon>
        <taxon>Alteromonadales</taxon>
        <taxon>Colwelliaceae</taxon>
        <taxon>Thalassotalea</taxon>
    </lineage>
</organism>
<comment type="similarity">
    <text evidence="3">Belongs to the bacterial solute-binding protein 3 family.</text>
</comment>
<evidence type="ECO:0000256" key="4">
    <source>
        <dbReference type="ARBA" id="ARBA00022448"/>
    </source>
</evidence>
<feature type="domain" description="Solute-binding protein family 3/N-terminal" evidence="10">
    <location>
        <begin position="469"/>
        <end position="692"/>
    </location>
</feature>
<evidence type="ECO:0000259" key="10">
    <source>
        <dbReference type="SMART" id="SM00062"/>
    </source>
</evidence>
<dbReference type="PANTHER" id="PTHR35936">
    <property type="entry name" value="MEMBRANE-BOUND LYTIC MUREIN TRANSGLYCOSYLASE F"/>
    <property type="match status" value="1"/>
</dbReference>
<keyword evidence="6" id="KW-0732">Signal</keyword>
<keyword evidence="4" id="KW-0813">Transport</keyword>
<dbReference type="Proteomes" id="UP001258994">
    <property type="component" value="Chromosome"/>
</dbReference>
<keyword evidence="5 9" id="KW-0812">Transmembrane</keyword>
<comment type="subcellular location">
    <subcellularLocation>
        <location evidence="2">Cell envelope</location>
    </subcellularLocation>
    <subcellularLocation>
        <location evidence="1">Membrane</location>
        <topology evidence="1">Multi-pass membrane protein</topology>
    </subcellularLocation>
</comment>
<feature type="transmembrane region" description="Helical" evidence="9">
    <location>
        <begin position="198"/>
        <end position="227"/>
    </location>
</feature>
<dbReference type="Gene3D" id="1.10.3860.10">
    <property type="entry name" value="Sodium:dicarboxylate symporter"/>
    <property type="match status" value="1"/>
</dbReference>
<dbReference type="SUPFAM" id="SSF118215">
    <property type="entry name" value="Proton glutamate symport protein"/>
    <property type="match status" value="1"/>
</dbReference>
<keyword evidence="7 9" id="KW-1133">Transmembrane helix</keyword>
<evidence type="ECO:0000256" key="2">
    <source>
        <dbReference type="ARBA" id="ARBA00004196"/>
    </source>
</evidence>
<proteinExistence type="inferred from homology"/>
<evidence type="ECO:0000256" key="7">
    <source>
        <dbReference type="ARBA" id="ARBA00022989"/>
    </source>
</evidence>
<protein>
    <submittedName>
        <fullName evidence="11">Cation:dicarboxylase symporter family transporter</fullName>
    </submittedName>
</protein>
<dbReference type="InterPro" id="IPR036458">
    <property type="entry name" value="Na:dicarbo_symporter_sf"/>
</dbReference>
<evidence type="ECO:0000256" key="5">
    <source>
        <dbReference type="ARBA" id="ARBA00022692"/>
    </source>
</evidence>
<feature type="transmembrane region" description="Helical" evidence="9">
    <location>
        <begin position="318"/>
        <end position="339"/>
    </location>
</feature>
<keyword evidence="12" id="KW-1185">Reference proteome</keyword>
<dbReference type="EMBL" id="CP134145">
    <property type="protein sequence ID" value="WNC73162.1"/>
    <property type="molecule type" value="Genomic_DNA"/>
</dbReference>
<feature type="transmembrane region" description="Helical" evidence="9">
    <location>
        <begin position="280"/>
        <end position="306"/>
    </location>
</feature>
<sequence>MANKIIIAMFLGLLIGFTTQFTLPIVDLTGQGFVMLMQMTALPYISVSLIYGIGSMSRKQGKQLVKFGGSTLLILSSIVLLFIGLSPLAFPDWSAAAFYSASNQVSISEQNILELFLPANPFNAYAQAIIPAVVIFSIFIGLGFIGLENKRRTLYIFKDLREALTLVTNFVMKFAPIGVFAIALQASATIKPDELDGLMIYIATSACVVLLLSFVVLPLLVAIITPLTYKQVVLTAKDALITAFATGSIFIVLPLIAQSVKRQLFDYAKMHNDAKRIPSVIVPISFSLPIGGKLLAILFVLFAGWFSGESVHVTDYPGLMIFAVMQLFGSSMIAVPNLLDSVNISASMFDLFIVAEQLVISRLGALLSVMFITVMSLLVTLLVMNKVKFYIKPFAILAAATPIATALIFLLLSVTFNSISHPYQGYEKFINRDLLLPAAESRYLKEPAVISGPFGKRSQTLDKIKQLGIIRMGYYRDSLPYAFQNKDGKLVGLDIELGHLLAQELGVSIEFVLIYRNQTKQLLSNGYLDIVSGIPVTPESLLEYSLTSPYTAEPFSFLVRDTDRRKFTFWRDIIDNKTLTIGIPEAYFYEQSIQKNMPNNKVWELSTPRLMFKEQGESIDAMMYGAAGASAWTLLYPDYAVVMPKPIAPAIDIAFPVATGDLAFERFISHWIAMKKRSKTIDALFKYWIENEEPSIYIK</sequence>
<dbReference type="InterPro" id="IPR001638">
    <property type="entry name" value="Solute-binding_3/MltF_N"/>
</dbReference>
<accession>A0ABY9TWI2</accession>
<feature type="transmembrane region" description="Helical" evidence="9">
    <location>
        <begin position="64"/>
        <end position="85"/>
    </location>
</feature>
<dbReference type="SMART" id="SM00062">
    <property type="entry name" value="PBPb"/>
    <property type="match status" value="1"/>
</dbReference>
<feature type="transmembrane region" description="Helical" evidence="9">
    <location>
        <begin position="166"/>
        <end position="186"/>
    </location>
</feature>
<dbReference type="InterPro" id="IPR001991">
    <property type="entry name" value="Na-dicarboxylate_symporter"/>
</dbReference>
<gene>
    <name evidence="11" type="ORF">RGQ13_04020</name>
</gene>
<feature type="transmembrane region" description="Helical" evidence="9">
    <location>
        <begin position="124"/>
        <end position="145"/>
    </location>
</feature>
<evidence type="ECO:0000256" key="8">
    <source>
        <dbReference type="ARBA" id="ARBA00023136"/>
    </source>
</evidence>
<dbReference type="Pfam" id="PF00497">
    <property type="entry name" value="SBP_bac_3"/>
    <property type="match status" value="1"/>
</dbReference>
<dbReference type="Gene3D" id="3.40.190.10">
    <property type="entry name" value="Periplasmic binding protein-like II"/>
    <property type="match status" value="2"/>
</dbReference>
<dbReference type="SUPFAM" id="SSF53850">
    <property type="entry name" value="Periplasmic binding protein-like II"/>
    <property type="match status" value="1"/>
</dbReference>
<evidence type="ECO:0000256" key="3">
    <source>
        <dbReference type="ARBA" id="ARBA00010333"/>
    </source>
</evidence>
<dbReference type="Pfam" id="PF00375">
    <property type="entry name" value="SDF"/>
    <property type="match status" value="1"/>
</dbReference>
<evidence type="ECO:0000256" key="1">
    <source>
        <dbReference type="ARBA" id="ARBA00004141"/>
    </source>
</evidence>
<dbReference type="PANTHER" id="PTHR35936:SF19">
    <property type="entry name" value="AMINO-ACID-BINDING PROTEIN YXEM-RELATED"/>
    <property type="match status" value="1"/>
</dbReference>
<dbReference type="PROSITE" id="PS01039">
    <property type="entry name" value="SBP_BACTERIAL_3"/>
    <property type="match status" value="1"/>
</dbReference>
<evidence type="ECO:0000256" key="6">
    <source>
        <dbReference type="ARBA" id="ARBA00022729"/>
    </source>
</evidence>
<dbReference type="RefSeq" id="WP_348392274.1">
    <property type="nucleotide sequence ID" value="NZ_CP134145.1"/>
</dbReference>
<keyword evidence="8 9" id="KW-0472">Membrane</keyword>